<feature type="compositionally biased region" description="Polar residues" evidence="3">
    <location>
        <begin position="1"/>
        <end position="23"/>
    </location>
</feature>
<dbReference type="InterPro" id="IPR050952">
    <property type="entry name" value="TRIM-NHL_E3_ligases"/>
</dbReference>
<protein>
    <submittedName>
        <fullName evidence="5">Tripartite motif-containing protein 3-like</fullName>
    </submittedName>
</protein>
<dbReference type="Pfam" id="PF01436">
    <property type="entry name" value="NHL"/>
    <property type="match status" value="2"/>
</dbReference>
<keyword evidence="1" id="KW-0677">Repeat</keyword>
<dbReference type="SUPFAM" id="SSF101898">
    <property type="entry name" value="NHL repeat"/>
    <property type="match status" value="1"/>
</dbReference>
<name>A0A6P4YIA5_BRABE</name>
<dbReference type="GO" id="GO:0061630">
    <property type="term" value="F:ubiquitin protein ligase activity"/>
    <property type="evidence" value="ECO:0007669"/>
    <property type="project" value="TreeGrafter"/>
</dbReference>
<proteinExistence type="predicted"/>
<evidence type="ECO:0000256" key="3">
    <source>
        <dbReference type="SAM" id="MobiDB-lite"/>
    </source>
</evidence>
<feature type="region of interest" description="Disordered" evidence="3">
    <location>
        <begin position="1"/>
        <end position="25"/>
    </location>
</feature>
<evidence type="ECO:0000313" key="4">
    <source>
        <dbReference type="Proteomes" id="UP000515135"/>
    </source>
</evidence>
<dbReference type="CDD" id="cd05819">
    <property type="entry name" value="NHL"/>
    <property type="match status" value="1"/>
</dbReference>
<evidence type="ECO:0000313" key="5">
    <source>
        <dbReference type="RefSeq" id="XP_019629090.1"/>
    </source>
</evidence>
<organism evidence="4 5">
    <name type="scientific">Branchiostoma belcheri</name>
    <name type="common">Amphioxus</name>
    <dbReference type="NCBI Taxonomy" id="7741"/>
    <lineage>
        <taxon>Eukaryota</taxon>
        <taxon>Metazoa</taxon>
        <taxon>Chordata</taxon>
        <taxon>Cephalochordata</taxon>
        <taxon>Leptocardii</taxon>
        <taxon>Amphioxiformes</taxon>
        <taxon>Branchiostomatidae</taxon>
        <taxon>Branchiostoma</taxon>
    </lineage>
</organism>
<dbReference type="OrthoDB" id="6145340at2759"/>
<dbReference type="PANTHER" id="PTHR24104:SF50">
    <property type="entry name" value="SMP-30_GLUCONOLACTONASE_LRE-LIKE REGION DOMAIN-CONTAINING PROTEIN"/>
    <property type="match status" value="1"/>
</dbReference>
<gene>
    <name evidence="5" type="primary">LOC109473608</name>
</gene>
<dbReference type="Proteomes" id="UP000515135">
    <property type="component" value="Unplaced"/>
</dbReference>
<keyword evidence="4" id="KW-1185">Reference proteome</keyword>
<dbReference type="GO" id="GO:0043161">
    <property type="term" value="P:proteasome-mediated ubiquitin-dependent protein catabolic process"/>
    <property type="evidence" value="ECO:0007669"/>
    <property type="project" value="TreeGrafter"/>
</dbReference>
<feature type="repeat" description="NHL" evidence="2">
    <location>
        <begin position="169"/>
        <end position="211"/>
    </location>
</feature>
<accession>A0A6P4YIA5</accession>
<dbReference type="AlphaFoldDB" id="A0A6P4YIA5"/>
<dbReference type="Gene3D" id="2.120.10.30">
    <property type="entry name" value="TolB, C-terminal domain"/>
    <property type="match status" value="1"/>
</dbReference>
<evidence type="ECO:0000256" key="1">
    <source>
        <dbReference type="ARBA" id="ARBA00022737"/>
    </source>
</evidence>
<dbReference type="KEGG" id="bbel:109473608"/>
<reference evidence="5" key="1">
    <citation type="submission" date="2025-08" db="UniProtKB">
        <authorList>
            <consortium name="RefSeq"/>
        </authorList>
    </citation>
    <scope>IDENTIFICATION</scope>
    <source>
        <tissue evidence="5">Gonad</tissue>
    </source>
</reference>
<dbReference type="InterPro" id="IPR011042">
    <property type="entry name" value="6-blade_b-propeller_TolB-like"/>
</dbReference>
<dbReference type="PROSITE" id="PS51125">
    <property type="entry name" value="NHL"/>
    <property type="match status" value="2"/>
</dbReference>
<dbReference type="RefSeq" id="XP_019629090.1">
    <property type="nucleotide sequence ID" value="XM_019773531.1"/>
</dbReference>
<dbReference type="PANTHER" id="PTHR24104">
    <property type="entry name" value="E3 UBIQUITIN-PROTEIN LIGASE NHLRC1-RELATED"/>
    <property type="match status" value="1"/>
</dbReference>
<dbReference type="GO" id="GO:0000209">
    <property type="term" value="P:protein polyubiquitination"/>
    <property type="evidence" value="ECO:0007669"/>
    <property type="project" value="TreeGrafter"/>
</dbReference>
<evidence type="ECO:0000256" key="2">
    <source>
        <dbReference type="PROSITE-ProRule" id="PRU00504"/>
    </source>
</evidence>
<dbReference type="InterPro" id="IPR001258">
    <property type="entry name" value="NHL_repeat"/>
</dbReference>
<sequence>MAVPSSLATQTHKELSVSNCQEQESPRVTFGGKGRRKGRFDGLRGVTVSDKGEIFVADSGNQRIQVFTLKGRFVRQFPTVVSFEQEMYPLDVATDKEGNLWVVGETRPADFAVQYSRRGRVLRKIDLRYTGDRSSGGVAVDTRRNHILVTQTIRDWKTHGEVQVLRPDGTCVRTVGRFQGMKDPQYITVDRRGNIIVSDVCTHSVYVYKKDGQFLLKFGDESLLKHYIYGICTDRSGNIIVAVSPQDASSGRVDMFDKTGRFVRHITTDMRLPWTVAMATQGQLVVTDYDRNTVSIFTTTEPE</sequence>
<dbReference type="GeneID" id="109473608"/>
<feature type="repeat" description="NHL" evidence="2">
    <location>
        <begin position="30"/>
        <end position="70"/>
    </location>
</feature>